<gene>
    <name evidence="2" type="ORF">DD238_002776</name>
</gene>
<dbReference type="EMBL" id="QLLG01000227">
    <property type="protein sequence ID" value="RMX65851.1"/>
    <property type="molecule type" value="Genomic_DNA"/>
</dbReference>
<dbReference type="CDD" id="cd22744">
    <property type="entry name" value="OTU"/>
    <property type="match status" value="1"/>
</dbReference>
<dbReference type="Proteomes" id="UP000282087">
    <property type="component" value="Unassembled WGS sequence"/>
</dbReference>
<evidence type="ECO:0000256" key="1">
    <source>
        <dbReference type="SAM" id="SignalP"/>
    </source>
</evidence>
<reference evidence="2 3" key="1">
    <citation type="submission" date="2018-06" db="EMBL/GenBank/DDBJ databases">
        <title>Comparative genomics of downy mildews reveals potential adaptations to biotrophy.</title>
        <authorList>
            <person name="Fletcher K."/>
            <person name="Klosterman S.J."/>
            <person name="Derevnina L."/>
            <person name="Martin F."/>
            <person name="Koike S."/>
            <person name="Reyes Chin-Wo S."/>
            <person name="Mou B."/>
            <person name="Michelmore R."/>
        </authorList>
    </citation>
    <scope>NUCLEOTIDE SEQUENCE [LARGE SCALE GENOMIC DNA]</scope>
    <source>
        <strain evidence="2 3">R14</strain>
    </source>
</reference>
<organism evidence="2 3">
    <name type="scientific">Peronospora effusa</name>
    <dbReference type="NCBI Taxonomy" id="542832"/>
    <lineage>
        <taxon>Eukaryota</taxon>
        <taxon>Sar</taxon>
        <taxon>Stramenopiles</taxon>
        <taxon>Oomycota</taxon>
        <taxon>Peronosporomycetes</taxon>
        <taxon>Peronosporales</taxon>
        <taxon>Peronosporaceae</taxon>
        <taxon>Peronospora</taxon>
    </lineage>
</organism>
<feature type="signal peptide" evidence="1">
    <location>
        <begin position="1"/>
        <end position="17"/>
    </location>
</feature>
<evidence type="ECO:0000313" key="2">
    <source>
        <dbReference type="EMBL" id="RMX65851.1"/>
    </source>
</evidence>
<dbReference type="InterPro" id="IPR038765">
    <property type="entry name" value="Papain-like_cys_pep_sf"/>
</dbReference>
<keyword evidence="3" id="KW-1185">Reference proteome</keyword>
<comment type="caution">
    <text evidence="2">The sequence shown here is derived from an EMBL/GenBank/DDBJ whole genome shotgun (WGS) entry which is preliminary data.</text>
</comment>
<dbReference type="Gene3D" id="3.90.70.80">
    <property type="match status" value="1"/>
</dbReference>
<keyword evidence="1" id="KW-0732">Signal</keyword>
<feature type="chain" id="PRO_5018279854" description="OTU domain-containing protein" evidence="1">
    <location>
        <begin position="18"/>
        <end position="351"/>
    </location>
</feature>
<evidence type="ECO:0008006" key="4">
    <source>
        <dbReference type="Google" id="ProtNLM"/>
    </source>
</evidence>
<dbReference type="AlphaFoldDB" id="A0A3M6VIH6"/>
<sequence>MINGWCVGALLMTFAASKTEIRACSKSPIIDAGVHTCSSIEATTPASRIHENMGQPTSADIEVGSLLQLAKAAPFVAYPAPLIKQQHLIAELIKRSRTDEVFMPSRTDSRWNAPMQIGMTGTEFLAQYGLQAKPTPGTGNCQYYAIAMSLLDLEFDTSTHIKVLEQMTQYLKEGIAQASRHAYDVEFPHDIRQAILVSVQLDIGDQELTVPETAEESDLYFQQYIYDIAQSPSSISSYLLAGQWGTEVTLRMMAKLLQQPIFLIIAPRGLQAAPEFQVYQPERVTKTGLQFDSVEEYYIAGSESEQWISRLQRVCRDPKSMANPPIVLLYNNSHYSRVQFVPLSYRQVQSK</sequence>
<evidence type="ECO:0000313" key="3">
    <source>
        <dbReference type="Proteomes" id="UP000282087"/>
    </source>
</evidence>
<proteinExistence type="predicted"/>
<dbReference type="SUPFAM" id="SSF54001">
    <property type="entry name" value="Cysteine proteinases"/>
    <property type="match status" value="1"/>
</dbReference>
<accession>A0A3M6VIH6</accession>
<name>A0A3M6VIH6_9STRA</name>
<protein>
    <recommendedName>
        <fullName evidence="4">OTU domain-containing protein</fullName>
    </recommendedName>
</protein>